<evidence type="ECO:0000256" key="1">
    <source>
        <dbReference type="ARBA" id="ARBA00004196"/>
    </source>
</evidence>
<feature type="chain" id="PRO_5039499968" evidence="6">
    <location>
        <begin position="28"/>
        <end position="334"/>
    </location>
</feature>
<keyword evidence="4 6" id="KW-0732">Signal</keyword>
<comment type="similarity">
    <text evidence="2">Belongs to the bacterial solute-binding protein 8 family.</text>
</comment>
<keyword evidence="9" id="KW-1185">Reference proteome</keyword>
<name>A0A4R7I2U5_9ACTN</name>
<dbReference type="Gene3D" id="3.40.50.1980">
    <property type="entry name" value="Nitrogenase molybdenum iron protein domain"/>
    <property type="match status" value="2"/>
</dbReference>
<comment type="subcellular location">
    <subcellularLocation>
        <location evidence="1">Cell envelope</location>
    </subcellularLocation>
</comment>
<comment type="caution">
    <text evidence="8">The sequence shown here is derived from an EMBL/GenBank/DDBJ whole genome shotgun (WGS) entry which is preliminary data.</text>
</comment>
<dbReference type="GO" id="GO:0030288">
    <property type="term" value="C:outer membrane-bounded periplasmic space"/>
    <property type="evidence" value="ECO:0007669"/>
    <property type="project" value="TreeGrafter"/>
</dbReference>
<feature type="domain" description="Fe/B12 periplasmic-binding" evidence="7">
    <location>
        <begin position="75"/>
        <end position="334"/>
    </location>
</feature>
<evidence type="ECO:0000256" key="5">
    <source>
        <dbReference type="SAM" id="MobiDB-lite"/>
    </source>
</evidence>
<evidence type="ECO:0000256" key="4">
    <source>
        <dbReference type="ARBA" id="ARBA00022729"/>
    </source>
</evidence>
<dbReference type="Pfam" id="PF01497">
    <property type="entry name" value="Peripla_BP_2"/>
    <property type="match status" value="1"/>
</dbReference>
<dbReference type="GO" id="GO:1901678">
    <property type="term" value="P:iron coordination entity transport"/>
    <property type="evidence" value="ECO:0007669"/>
    <property type="project" value="UniProtKB-ARBA"/>
</dbReference>
<sequence>MNTRTSRLLAGTVVAALLVAACGGDDAGDGSDAAPETTAAAPETTAAAPETTAAAPETTAAAPETTVPMADVGRVVVVAEEGVLADLLSLGVPVAASSATVPEAGFIGMDEFDTSGIEIFDYLTLSLEELAAYDADHIVTWEFIVNQVGAEQLAGVGAEVHVLPDGSTTREQAILLGEFFGRQAQAEELVAELDAEYAASQGEVPDGCEVSVAAIYAGANVAVFAEPIWTAPSAVTELGCQLVPRGDEVDTDRNGRLYLSLEQLGLLSAPTMILLQTEAVDGEAESVAEIEANPLWQTLPAVQADRVTVLDRIGYPGIAGEIRLIDDLIVAVQP</sequence>
<feature type="signal peptide" evidence="6">
    <location>
        <begin position="1"/>
        <end position="27"/>
    </location>
</feature>
<dbReference type="OrthoDB" id="9793175at2"/>
<accession>A0A4R7I2U5</accession>
<dbReference type="Proteomes" id="UP000294558">
    <property type="component" value="Unassembled WGS sequence"/>
</dbReference>
<dbReference type="PANTHER" id="PTHR30532:SF24">
    <property type="entry name" value="FERRIC ENTEROBACTIN-BINDING PERIPLASMIC PROTEIN FEPB"/>
    <property type="match status" value="1"/>
</dbReference>
<dbReference type="SUPFAM" id="SSF53807">
    <property type="entry name" value="Helical backbone' metal receptor"/>
    <property type="match status" value="1"/>
</dbReference>
<evidence type="ECO:0000259" key="7">
    <source>
        <dbReference type="PROSITE" id="PS50983"/>
    </source>
</evidence>
<feature type="region of interest" description="Disordered" evidence="5">
    <location>
        <begin position="26"/>
        <end position="66"/>
    </location>
</feature>
<organism evidence="8 9">
    <name type="scientific">Ilumatobacter fluminis</name>
    <dbReference type="NCBI Taxonomy" id="467091"/>
    <lineage>
        <taxon>Bacteria</taxon>
        <taxon>Bacillati</taxon>
        <taxon>Actinomycetota</taxon>
        <taxon>Acidimicrobiia</taxon>
        <taxon>Acidimicrobiales</taxon>
        <taxon>Ilumatobacteraceae</taxon>
        <taxon>Ilumatobacter</taxon>
    </lineage>
</organism>
<proteinExistence type="inferred from homology"/>
<protein>
    <submittedName>
        <fullName evidence="8">Iron complex transport system substrate-binding protein</fullName>
    </submittedName>
</protein>
<evidence type="ECO:0000256" key="2">
    <source>
        <dbReference type="ARBA" id="ARBA00008814"/>
    </source>
</evidence>
<dbReference type="PROSITE" id="PS50983">
    <property type="entry name" value="FE_B12_PBP"/>
    <property type="match status" value="1"/>
</dbReference>
<dbReference type="RefSeq" id="WP_133870188.1">
    <property type="nucleotide sequence ID" value="NZ_SOAU01000001.1"/>
</dbReference>
<dbReference type="EMBL" id="SOAU01000001">
    <property type="protein sequence ID" value="TDT17937.1"/>
    <property type="molecule type" value="Genomic_DNA"/>
</dbReference>
<evidence type="ECO:0000256" key="3">
    <source>
        <dbReference type="ARBA" id="ARBA00022448"/>
    </source>
</evidence>
<dbReference type="AlphaFoldDB" id="A0A4R7I2U5"/>
<reference evidence="8 9" key="1">
    <citation type="submission" date="2019-03" db="EMBL/GenBank/DDBJ databases">
        <title>Sequencing the genomes of 1000 actinobacteria strains.</title>
        <authorList>
            <person name="Klenk H.-P."/>
        </authorList>
    </citation>
    <scope>NUCLEOTIDE SEQUENCE [LARGE SCALE GENOMIC DNA]</scope>
    <source>
        <strain evidence="8 9">DSM 18936</strain>
    </source>
</reference>
<dbReference type="PROSITE" id="PS51257">
    <property type="entry name" value="PROKAR_LIPOPROTEIN"/>
    <property type="match status" value="1"/>
</dbReference>
<evidence type="ECO:0000256" key="6">
    <source>
        <dbReference type="SAM" id="SignalP"/>
    </source>
</evidence>
<gene>
    <name evidence="8" type="ORF">BDK89_3550</name>
</gene>
<dbReference type="InterPro" id="IPR051313">
    <property type="entry name" value="Bact_iron-sidero_bind"/>
</dbReference>
<evidence type="ECO:0000313" key="8">
    <source>
        <dbReference type="EMBL" id="TDT17937.1"/>
    </source>
</evidence>
<keyword evidence="3" id="KW-0813">Transport</keyword>
<dbReference type="InterPro" id="IPR002491">
    <property type="entry name" value="ABC_transptr_periplasmic_BD"/>
</dbReference>
<dbReference type="PANTHER" id="PTHR30532">
    <property type="entry name" value="IRON III DICITRATE-BINDING PERIPLASMIC PROTEIN"/>
    <property type="match status" value="1"/>
</dbReference>
<evidence type="ECO:0000313" key="9">
    <source>
        <dbReference type="Proteomes" id="UP000294558"/>
    </source>
</evidence>